<accession>A0A1B2LWN1</accession>
<organism evidence="2 3">
    <name type="scientific">Acinetobacter larvae</name>
    <dbReference type="NCBI Taxonomy" id="1789224"/>
    <lineage>
        <taxon>Bacteria</taxon>
        <taxon>Pseudomonadati</taxon>
        <taxon>Pseudomonadota</taxon>
        <taxon>Gammaproteobacteria</taxon>
        <taxon>Moraxellales</taxon>
        <taxon>Moraxellaceae</taxon>
        <taxon>Acinetobacter</taxon>
    </lineage>
</organism>
<dbReference type="RefSeq" id="WP_067552179.1">
    <property type="nucleotide sequence ID" value="NZ_CP016895.1"/>
</dbReference>
<proteinExistence type="predicted"/>
<sequence>MKFNKSKKIYLVLPLLMLQACSKEAEDRQQLRSNKDFLLYLNHQDLYEETIFRDSYDKVRLQFNAQVRRTDWQTLLALADQNISYNSYARLESHQAKLLQALTNQTWLRYALLQLRQSHQALTFPLHWPSPEGVLDKDALLLDFSYEDAVRLNFKGTKQQWHDYILKQSAFYNEAIAQQMNNNTQSTSQTAQQHYTPEQRYKKQVVLLFAHSYWNDLAAVKIAADSLLQAYINDPKTEHRSMPLYVWLSHYPSNITKTESLASSILQRKLATVVVDAEHYSQSDSATQGYVPHLGKDTDAYSVHRGGFTGSHGSAHSFGG</sequence>
<feature type="signal peptide" evidence="1">
    <location>
        <begin position="1"/>
        <end position="25"/>
    </location>
</feature>
<evidence type="ECO:0000256" key="1">
    <source>
        <dbReference type="SAM" id="SignalP"/>
    </source>
</evidence>
<keyword evidence="3" id="KW-1185">Reference proteome</keyword>
<dbReference type="Proteomes" id="UP000093391">
    <property type="component" value="Chromosome"/>
</dbReference>
<dbReference type="AlphaFoldDB" id="A0A1B2LWN1"/>
<evidence type="ECO:0000313" key="3">
    <source>
        <dbReference type="Proteomes" id="UP000093391"/>
    </source>
</evidence>
<dbReference type="EMBL" id="CP016895">
    <property type="protein sequence ID" value="AOA57334.1"/>
    <property type="molecule type" value="Genomic_DNA"/>
</dbReference>
<keyword evidence="1" id="KW-0732">Signal</keyword>
<protein>
    <submittedName>
        <fullName evidence="2">Uncharacterized protein</fullName>
    </submittedName>
</protein>
<gene>
    <name evidence="2" type="ORF">BFG52_02485</name>
</gene>
<dbReference type="PROSITE" id="PS51257">
    <property type="entry name" value="PROKAR_LIPOPROTEIN"/>
    <property type="match status" value="1"/>
</dbReference>
<name>A0A1B2LWN1_9GAMM</name>
<reference evidence="2 3" key="1">
    <citation type="submission" date="2016-08" db="EMBL/GenBank/DDBJ databases">
        <authorList>
            <person name="Seilhamer J.J."/>
        </authorList>
    </citation>
    <scope>NUCLEOTIDE SEQUENCE [LARGE SCALE GENOMIC DNA]</scope>
    <source>
        <strain evidence="2 3">BRTC-1</strain>
    </source>
</reference>
<evidence type="ECO:0000313" key="2">
    <source>
        <dbReference type="EMBL" id="AOA57334.1"/>
    </source>
</evidence>
<dbReference type="STRING" id="1789224.BFG52_02485"/>
<dbReference type="KEGG" id="ala:BFG52_02485"/>
<feature type="chain" id="PRO_5008539830" evidence="1">
    <location>
        <begin position="26"/>
        <end position="320"/>
    </location>
</feature>